<sequence length="1184" mass="125531">MRRRSVILNRTAAAVAPDAPGAFRVPMITAWYTGKTVPAPQSYHDAVAVDAADANTHPHMGPFTHNTVKNGNWSDPTLWDTGTVPGANAVCNVAHDVSYDLESDVKIKDIHVGGAARFRFVAHKDTRLWVDTLMNHGIQSLPDGVGFIPESATPGKPRCEVVFWQSEAPGATTRLGINTMGPCRIAGADKTPRLWCPVTIAAGATSATVPGLSRAKWRVGDTIVIGATTDAGVSSTDSQYAGPTQFFGPFNGTDAVRTRTSGYQLSRDEPVTITAIVGDVLYWDAATGYDHPVYADTLPHGQTVTHKVPVINLSRSVRFRSEDPSTLQTRAHAMFMFSDDVDVRNVECLNMGRTDTDPSLARPDGTLAYATDGGALVTNVNNVRGRYPLHVHGTGPYFARKQTVLKGCTVWAPKDAPPTPGWAITHHNSRAAVEGCNVYNVRGAGIVSELGNEIGQWIGCTVMWARGDGFPASWGSRAELWQNHNGHAGIGFESQARQVLQRDNVATSCHSAWFFMQQDTNHLARIADLYSLRLHDPLTQGYGLFGGISPLTRGTYGVEQPQIPDFDDNVAYGCGNLFTVSHRQFTDRTDNTPMISKRCHAVNCRRAINLINYSFNYSFYDFVYRGAAGATAAAALGNVAWAFSFVNGVIRDFPTGILSNGIGFNLNGVYVDISTTNVTTPASDFAADFDTTAWQAANPGKDFATQSAFAGLEGPWVTDPVSVPGVRWKGVLRKGEILNSATDLPRPYPALPRGFGGTEPAPGTPKPYLWIDPASDLSLTPTTTVTFYGAVVDSVGVRAYPEAFSSESFSPATVNYGRLTRTNTGGATGTELVLRNGCFQADGGWKTRLHIVDHDRLTGEYLIAPVDVTLTGFDGQFLLDNAGTPVAPALPLAPEEIGATAPPLVISTTPPTVVTADTASVAENAVLSVALRADDGQVKWAIAGGADAARFEITKVNGVSSLRWAGNATRDHEAPADADADNVYAVTVRATNPLGFASTKTISVTVRDKEEGVVTPFTDTFNRAAEDLEQSPNWLRAGGDAGRLAVAGNALTIATAGAFSAYFSPDTGSTDHYVQAALYGDLALIAVSLTDEQNFVAAGRSGGNVVLRQRAAGVETTLGSWAGVGNSTVRLEYAAGVATVTRNGVTLGTVNVTSGPPATTRAGIVVGTVGPAGTVIDNYAAGAL</sequence>
<dbReference type="PROSITE" id="PS50268">
    <property type="entry name" value="CADHERIN_2"/>
    <property type="match status" value="1"/>
</dbReference>
<dbReference type="GO" id="GO:0005509">
    <property type="term" value="F:calcium ion binding"/>
    <property type="evidence" value="ECO:0007669"/>
    <property type="project" value="InterPro"/>
</dbReference>
<dbReference type="Proteomes" id="UP000245802">
    <property type="component" value="Chromosome"/>
</dbReference>
<name>A0A2Z3GWN6_9BACT</name>
<dbReference type="GO" id="GO:0007156">
    <property type="term" value="P:homophilic cell adhesion via plasma membrane adhesion molecules"/>
    <property type="evidence" value="ECO:0007669"/>
    <property type="project" value="InterPro"/>
</dbReference>
<dbReference type="AlphaFoldDB" id="A0A2Z3GWN6"/>
<dbReference type="EMBL" id="CP025958">
    <property type="protein sequence ID" value="AWM37021.1"/>
    <property type="molecule type" value="Genomic_DNA"/>
</dbReference>
<dbReference type="GO" id="GO:0016020">
    <property type="term" value="C:membrane"/>
    <property type="evidence" value="ECO:0007669"/>
    <property type="project" value="InterPro"/>
</dbReference>
<feature type="domain" description="Cadherin" evidence="1">
    <location>
        <begin position="930"/>
        <end position="1018"/>
    </location>
</feature>
<evidence type="ECO:0000259" key="1">
    <source>
        <dbReference type="PROSITE" id="PS50268"/>
    </source>
</evidence>
<keyword evidence="3" id="KW-1185">Reference proteome</keyword>
<evidence type="ECO:0000313" key="3">
    <source>
        <dbReference type="Proteomes" id="UP000245802"/>
    </source>
</evidence>
<accession>A0A2Z3GWN6</accession>
<dbReference type="RefSeq" id="WP_010033341.1">
    <property type="nucleotide sequence ID" value="NZ_CP025958.1"/>
</dbReference>
<dbReference type="OrthoDB" id="227223at2"/>
<proteinExistence type="predicted"/>
<protein>
    <recommendedName>
        <fullName evidence="1">Cadherin domain-containing protein</fullName>
    </recommendedName>
</protein>
<dbReference type="CDD" id="cd11304">
    <property type="entry name" value="Cadherin_repeat"/>
    <property type="match status" value="1"/>
</dbReference>
<dbReference type="KEGG" id="gog:C1280_08310"/>
<reference evidence="2 3" key="1">
    <citation type="submission" date="2018-01" db="EMBL/GenBank/DDBJ databases">
        <title>G. obscuriglobus.</title>
        <authorList>
            <person name="Franke J."/>
            <person name="Blomberg W."/>
            <person name="Selmecki A."/>
        </authorList>
    </citation>
    <scope>NUCLEOTIDE SEQUENCE [LARGE SCALE GENOMIC DNA]</scope>
    <source>
        <strain evidence="2 3">DSM 5831</strain>
    </source>
</reference>
<evidence type="ECO:0000313" key="2">
    <source>
        <dbReference type="EMBL" id="AWM37021.1"/>
    </source>
</evidence>
<organism evidence="2 3">
    <name type="scientific">Gemmata obscuriglobus</name>
    <dbReference type="NCBI Taxonomy" id="114"/>
    <lineage>
        <taxon>Bacteria</taxon>
        <taxon>Pseudomonadati</taxon>
        <taxon>Planctomycetota</taxon>
        <taxon>Planctomycetia</taxon>
        <taxon>Gemmatales</taxon>
        <taxon>Gemmataceae</taxon>
        <taxon>Gemmata</taxon>
    </lineage>
</organism>
<gene>
    <name evidence="2" type="ORF">C1280_08310</name>
</gene>
<dbReference type="InterPro" id="IPR002126">
    <property type="entry name" value="Cadherin-like_dom"/>
</dbReference>